<evidence type="ECO:0000313" key="2">
    <source>
        <dbReference type="Proteomes" id="UP000298138"/>
    </source>
</evidence>
<dbReference type="InParanoid" id="A0A4S2MYJ1"/>
<dbReference type="AlphaFoldDB" id="A0A4S2MYJ1"/>
<accession>A0A4S2MYJ1</accession>
<name>A0A4S2MYJ1_9PEZI</name>
<dbReference type="EMBL" id="ML220118">
    <property type="protein sequence ID" value="TGZ81674.1"/>
    <property type="molecule type" value="Genomic_DNA"/>
</dbReference>
<reference evidence="1 2" key="1">
    <citation type="submission" date="2019-04" db="EMBL/GenBank/DDBJ databases">
        <title>Comparative genomics and transcriptomics to analyze fruiting body development in filamentous ascomycetes.</title>
        <authorList>
            <consortium name="DOE Joint Genome Institute"/>
            <person name="Lutkenhaus R."/>
            <person name="Traeger S."/>
            <person name="Breuer J."/>
            <person name="Kuo A."/>
            <person name="Lipzen A."/>
            <person name="Pangilinan J."/>
            <person name="Dilworth D."/>
            <person name="Sandor L."/>
            <person name="Poggeler S."/>
            <person name="Barry K."/>
            <person name="Grigoriev I.V."/>
            <person name="Nowrousian M."/>
        </authorList>
    </citation>
    <scope>NUCLEOTIDE SEQUENCE [LARGE SCALE GENOMIC DNA]</scope>
    <source>
        <strain evidence="1 2">CBS 389.68</strain>
    </source>
</reference>
<proteinExistence type="predicted"/>
<gene>
    <name evidence="1" type="ORF">EX30DRAFT_340554</name>
</gene>
<organism evidence="1 2">
    <name type="scientific">Ascodesmis nigricans</name>
    <dbReference type="NCBI Taxonomy" id="341454"/>
    <lineage>
        <taxon>Eukaryota</taxon>
        <taxon>Fungi</taxon>
        <taxon>Dikarya</taxon>
        <taxon>Ascomycota</taxon>
        <taxon>Pezizomycotina</taxon>
        <taxon>Pezizomycetes</taxon>
        <taxon>Pezizales</taxon>
        <taxon>Ascodesmidaceae</taxon>
        <taxon>Ascodesmis</taxon>
    </lineage>
</organism>
<dbReference type="Proteomes" id="UP000298138">
    <property type="component" value="Unassembled WGS sequence"/>
</dbReference>
<evidence type="ECO:0000313" key="1">
    <source>
        <dbReference type="EMBL" id="TGZ81674.1"/>
    </source>
</evidence>
<protein>
    <submittedName>
        <fullName evidence="1">Uncharacterized protein</fullName>
    </submittedName>
</protein>
<sequence>METAGIIGIVMGAVVDIVSARVEITAVLKKIERIEYGLRQHFAHIRPGHSDYAQFQAEADDIRKYIRDLRSMIGCGDRSGPSGGDCVKWAFMNKAGVLMMIEDLESRYQGLDRFHVSRSRLVAVKKVTPDSELRTFSPRYRAALIKAHQMYFTQSDTTFCVSLEV</sequence>
<keyword evidence="2" id="KW-1185">Reference proteome</keyword>